<keyword evidence="6" id="KW-1185">Reference proteome</keyword>
<organism evidence="5 6">
    <name type="scientific">Microvirga splendida</name>
    <dbReference type="NCBI Taxonomy" id="2795727"/>
    <lineage>
        <taxon>Bacteria</taxon>
        <taxon>Pseudomonadati</taxon>
        <taxon>Pseudomonadota</taxon>
        <taxon>Alphaproteobacteria</taxon>
        <taxon>Hyphomicrobiales</taxon>
        <taxon>Methylobacteriaceae</taxon>
        <taxon>Microvirga</taxon>
    </lineage>
</organism>
<feature type="modified residue" description="4-aspartylphosphate" evidence="2">
    <location>
        <position position="57"/>
    </location>
</feature>
<protein>
    <submittedName>
        <fullName evidence="5">Response regulator</fullName>
    </submittedName>
</protein>
<dbReference type="PROSITE" id="PS50110">
    <property type="entry name" value="RESPONSE_REGULATORY"/>
    <property type="match status" value="1"/>
</dbReference>
<comment type="caution">
    <text evidence="5">The sequence shown here is derived from an EMBL/GenBank/DDBJ whole genome shotgun (WGS) entry which is preliminary data.</text>
</comment>
<dbReference type="InterPro" id="IPR001789">
    <property type="entry name" value="Sig_transdc_resp-reg_receiver"/>
</dbReference>
<evidence type="ECO:0000313" key="6">
    <source>
        <dbReference type="Proteomes" id="UP000620670"/>
    </source>
</evidence>
<dbReference type="EMBL" id="JAELXT010000003">
    <property type="protein sequence ID" value="MBJ6124627.1"/>
    <property type="molecule type" value="Genomic_DNA"/>
</dbReference>
<name>A0ABS0XX74_9HYPH</name>
<feature type="region of interest" description="Disordered" evidence="3">
    <location>
        <begin position="130"/>
        <end position="150"/>
    </location>
</feature>
<keyword evidence="1 2" id="KW-0597">Phosphoprotein</keyword>
<dbReference type="Proteomes" id="UP000620670">
    <property type="component" value="Unassembled WGS sequence"/>
</dbReference>
<evidence type="ECO:0000256" key="3">
    <source>
        <dbReference type="SAM" id="MobiDB-lite"/>
    </source>
</evidence>
<dbReference type="RefSeq" id="WP_199046985.1">
    <property type="nucleotide sequence ID" value="NZ_JAELXT010000003.1"/>
</dbReference>
<dbReference type="Pfam" id="PF00072">
    <property type="entry name" value="Response_reg"/>
    <property type="match status" value="1"/>
</dbReference>
<reference evidence="6" key="1">
    <citation type="submission" date="2020-12" db="EMBL/GenBank/DDBJ databases">
        <title>Hymenobacter sp.</title>
        <authorList>
            <person name="Kim M.K."/>
        </authorList>
    </citation>
    <scope>NUCLEOTIDE SEQUENCE [LARGE SCALE GENOMIC DNA]</scope>
    <source>
        <strain evidence="6">BT325</strain>
    </source>
</reference>
<proteinExistence type="predicted"/>
<evidence type="ECO:0000259" key="4">
    <source>
        <dbReference type="PROSITE" id="PS50110"/>
    </source>
</evidence>
<feature type="domain" description="Response regulatory" evidence="4">
    <location>
        <begin position="7"/>
        <end position="120"/>
    </location>
</feature>
<accession>A0ABS0XX74</accession>
<sequence>MLPGQSTVLLVEDEPLIRLFLSELLEDAGFRVVEAANGAEALVLMEAGLQVEVLLTDVDMPTSCNGFRLAHQVHELWPGTEILIMSGRQFPSVGDLPPGAAFLAKPCPNEVIVSHVVSAAERMKRLSHVAETTRQPTERDSNILPFPKTA</sequence>
<gene>
    <name evidence="5" type="ORF">JAO75_04315</name>
</gene>
<dbReference type="Gene3D" id="3.40.50.2300">
    <property type="match status" value="1"/>
</dbReference>
<evidence type="ECO:0000256" key="2">
    <source>
        <dbReference type="PROSITE-ProRule" id="PRU00169"/>
    </source>
</evidence>
<dbReference type="PANTHER" id="PTHR44591:SF21">
    <property type="entry name" value="TWO-COMPONENT RESPONSE REGULATOR"/>
    <property type="match status" value="1"/>
</dbReference>
<dbReference type="SUPFAM" id="SSF52172">
    <property type="entry name" value="CheY-like"/>
    <property type="match status" value="1"/>
</dbReference>
<dbReference type="SMART" id="SM00448">
    <property type="entry name" value="REC"/>
    <property type="match status" value="1"/>
</dbReference>
<dbReference type="InterPro" id="IPR050595">
    <property type="entry name" value="Bact_response_regulator"/>
</dbReference>
<dbReference type="PANTHER" id="PTHR44591">
    <property type="entry name" value="STRESS RESPONSE REGULATOR PROTEIN 1"/>
    <property type="match status" value="1"/>
</dbReference>
<evidence type="ECO:0000256" key="1">
    <source>
        <dbReference type="ARBA" id="ARBA00022553"/>
    </source>
</evidence>
<dbReference type="InterPro" id="IPR011006">
    <property type="entry name" value="CheY-like_superfamily"/>
</dbReference>
<evidence type="ECO:0000313" key="5">
    <source>
        <dbReference type="EMBL" id="MBJ6124627.1"/>
    </source>
</evidence>